<evidence type="ECO:0000313" key="2">
    <source>
        <dbReference type="EMBL" id="ALN56317.1"/>
    </source>
</evidence>
<feature type="region of interest" description="Disordered" evidence="1">
    <location>
        <begin position="1"/>
        <end position="45"/>
    </location>
</feature>
<dbReference type="PATRIC" id="fig|69.6.peg.946"/>
<dbReference type="EMBL" id="CP013140">
    <property type="protein sequence ID" value="ALN56317.1"/>
    <property type="molecule type" value="Genomic_DNA"/>
</dbReference>
<proteinExistence type="predicted"/>
<gene>
    <name evidence="2" type="ORF">GLE_0959</name>
</gene>
<dbReference type="Proteomes" id="UP000061569">
    <property type="component" value="Chromosome"/>
</dbReference>
<evidence type="ECO:0000313" key="3">
    <source>
        <dbReference type="Proteomes" id="UP000061569"/>
    </source>
</evidence>
<dbReference type="AlphaFoldDB" id="A0A0S2DD67"/>
<accession>A0A0S2DD67</accession>
<protein>
    <submittedName>
        <fullName evidence="2">Uncharacterized protein</fullName>
    </submittedName>
</protein>
<dbReference type="KEGG" id="lez:GLE_0959"/>
<dbReference type="STRING" id="69.GLE_0959"/>
<reference evidence="2 3" key="1">
    <citation type="submission" date="2015-11" db="EMBL/GenBank/DDBJ databases">
        <title>Genome sequences of Lysobacter enzymogenes strain C3 and Lysobacter antibioticus ATCC 29479.</title>
        <authorList>
            <person name="Kobayashi D.Y."/>
        </authorList>
    </citation>
    <scope>NUCLEOTIDE SEQUENCE [LARGE SCALE GENOMIC DNA]</scope>
    <source>
        <strain evidence="2 3">C3</strain>
    </source>
</reference>
<name>A0A0S2DD67_LYSEN</name>
<organism evidence="2 3">
    <name type="scientific">Lysobacter enzymogenes</name>
    <dbReference type="NCBI Taxonomy" id="69"/>
    <lineage>
        <taxon>Bacteria</taxon>
        <taxon>Pseudomonadati</taxon>
        <taxon>Pseudomonadota</taxon>
        <taxon>Gammaproteobacteria</taxon>
        <taxon>Lysobacterales</taxon>
        <taxon>Lysobacteraceae</taxon>
        <taxon>Lysobacter</taxon>
    </lineage>
</organism>
<evidence type="ECO:0000256" key="1">
    <source>
        <dbReference type="SAM" id="MobiDB-lite"/>
    </source>
</evidence>
<sequence length="45" mass="5197">MRRRRVLRRFPRGRGRYEAPYRPDVGAMGRADPSSDAARRVGAPR</sequence>
<feature type="compositionally biased region" description="Basic residues" evidence="1">
    <location>
        <begin position="1"/>
        <end position="14"/>
    </location>
</feature>